<feature type="compositionally biased region" description="Polar residues" evidence="5">
    <location>
        <begin position="147"/>
        <end position="158"/>
    </location>
</feature>
<feature type="compositionally biased region" description="Basic and acidic residues" evidence="5">
    <location>
        <begin position="261"/>
        <end position="288"/>
    </location>
</feature>
<feature type="region of interest" description="Disordered" evidence="5">
    <location>
        <begin position="180"/>
        <end position="382"/>
    </location>
</feature>
<evidence type="ECO:0000256" key="2">
    <source>
        <dbReference type="ARBA" id="ARBA00017589"/>
    </source>
</evidence>
<dbReference type="EMBL" id="JAJSOF020000023">
    <property type="protein sequence ID" value="KAJ4435724.1"/>
    <property type="molecule type" value="Genomic_DNA"/>
</dbReference>
<dbReference type="Gene3D" id="3.90.1030.20">
    <property type="entry name" value="DNA polymerase delta, p66 (Cdc27) subunit, wHTH domain"/>
    <property type="match status" value="1"/>
</dbReference>
<accession>A0ABQ8SPH1</accession>
<evidence type="ECO:0000313" key="7">
    <source>
        <dbReference type="Proteomes" id="UP001148838"/>
    </source>
</evidence>
<sequence length="466" mass="52763">MVVMLLYYFASTQKNNVNTTYLIGGVLNDETGCKILIVREEDLEVIKKQFKVITSQHVYSIQKAKVLRDLNLLYAVDSYRRTKDEGKERLGAITYSHPVLRSKEEVERLRKKSRAESANVDGKQWPSSVASTNKKQPVSSVKKEEVQSTSNLVQTSAEISKEENNAKKDVKTGGIAAMFAAQSNKSKQHDSAEGKSKVIEKPAAKSKGNSRISMFFSRQPEKTVEKVSAHDDTASNSQDKQKEKEDEGFATDENLKPQQSENKEVEVTKKSENTKKDENTVMNKVEKKNAKRTGKKQDKSKKRKLNAEKDVSSTKKRKRIVIMSDSEESSDDDIFDKDDDGDDEAPDSPPPHETAPQQPESDPEDMIPPTPEIEYKKGRKRVRKLKDKTYLDEDGYLLTKKEYVFESCTDSEGEAEKENEKKKLKEIEVEETTNTNSAVKQLPAKKKTSPQKTKQASLMNFFKKNS</sequence>
<gene>
    <name evidence="6" type="ORF">ANN_18340</name>
</gene>
<keyword evidence="7" id="KW-1185">Reference proteome</keyword>
<dbReference type="PANTHER" id="PTHR17598:SF13">
    <property type="entry name" value="DNA POLYMERASE DELTA SUBUNIT 3"/>
    <property type="match status" value="1"/>
</dbReference>
<feature type="compositionally biased region" description="Basic residues" evidence="5">
    <location>
        <begin position="289"/>
        <end position="304"/>
    </location>
</feature>
<evidence type="ECO:0000256" key="4">
    <source>
        <dbReference type="ARBA" id="ARBA00023242"/>
    </source>
</evidence>
<keyword evidence="4" id="KW-0539">Nucleus</keyword>
<dbReference type="Proteomes" id="UP001148838">
    <property type="component" value="Unassembled WGS sequence"/>
</dbReference>
<comment type="caution">
    <text evidence="6">The sequence shown here is derived from an EMBL/GenBank/DDBJ whole genome shotgun (WGS) entry which is preliminary data.</text>
</comment>
<feature type="compositionally biased region" description="Basic and acidic residues" evidence="5">
    <location>
        <begin position="219"/>
        <end position="247"/>
    </location>
</feature>
<reference evidence="6 7" key="1">
    <citation type="journal article" date="2022" name="Allergy">
        <title>Genome assembly and annotation of Periplaneta americana reveal a comprehensive cockroach allergen profile.</title>
        <authorList>
            <person name="Wang L."/>
            <person name="Xiong Q."/>
            <person name="Saelim N."/>
            <person name="Wang L."/>
            <person name="Nong W."/>
            <person name="Wan A.T."/>
            <person name="Shi M."/>
            <person name="Liu X."/>
            <person name="Cao Q."/>
            <person name="Hui J.H.L."/>
            <person name="Sookrung N."/>
            <person name="Leung T.F."/>
            <person name="Tungtrongchitr A."/>
            <person name="Tsui S.K.W."/>
        </authorList>
    </citation>
    <scope>NUCLEOTIDE SEQUENCE [LARGE SCALE GENOMIC DNA]</scope>
    <source>
        <strain evidence="6">PWHHKU_190912</strain>
    </source>
</reference>
<proteinExistence type="predicted"/>
<feature type="compositionally biased region" description="Acidic residues" evidence="5">
    <location>
        <begin position="325"/>
        <end position="346"/>
    </location>
</feature>
<keyword evidence="3" id="KW-0235">DNA replication</keyword>
<dbReference type="InterPro" id="IPR019038">
    <property type="entry name" value="POLD3"/>
</dbReference>
<evidence type="ECO:0000256" key="5">
    <source>
        <dbReference type="SAM" id="MobiDB-lite"/>
    </source>
</evidence>
<evidence type="ECO:0000256" key="1">
    <source>
        <dbReference type="ARBA" id="ARBA00004123"/>
    </source>
</evidence>
<feature type="region of interest" description="Disordered" evidence="5">
    <location>
        <begin position="429"/>
        <end position="466"/>
    </location>
</feature>
<organism evidence="6 7">
    <name type="scientific">Periplaneta americana</name>
    <name type="common">American cockroach</name>
    <name type="synonym">Blatta americana</name>
    <dbReference type="NCBI Taxonomy" id="6978"/>
    <lineage>
        <taxon>Eukaryota</taxon>
        <taxon>Metazoa</taxon>
        <taxon>Ecdysozoa</taxon>
        <taxon>Arthropoda</taxon>
        <taxon>Hexapoda</taxon>
        <taxon>Insecta</taxon>
        <taxon>Pterygota</taxon>
        <taxon>Neoptera</taxon>
        <taxon>Polyneoptera</taxon>
        <taxon>Dictyoptera</taxon>
        <taxon>Blattodea</taxon>
        <taxon>Blattoidea</taxon>
        <taxon>Blattidae</taxon>
        <taxon>Blattinae</taxon>
        <taxon>Periplaneta</taxon>
    </lineage>
</organism>
<protein>
    <recommendedName>
        <fullName evidence="2">DNA polymerase delta subunit 3</fullName>
    </recommendedName>
</protein>
<feature type="compositionally biased region" description="Polar residues" evidence="5">
    <location>
        <begin position="450"/>
        <end position="466"/>
    </location>
</feature>
<name>A0ABQ8SPH1_PERAM</name>
<dbReference type="InterPro" id="IPR041913">
    <property type="entry name" value="POLD3_sf"/>
</dbReference>
<feature type="compositionally biased region" description="Basic and acidic residues" evidence="5">
    <location>
        <begin position="187"/>
        <end position="203"/>
    </location>
</feature>
<dbReference type="Pfam" id="PF09507">
    <property type="entry name" value="CDC27"/>
    <property type="match status" value="1"/>
</dbReference>
<feature type="region of interest" description="Disordered" evidence="5">
    <location>
        <begin position="110"/>
        <end position="166"/>
    </location>
</feature>
<evidence type="ECO:0000256" key="3">
    <source>
        <dbReference type="ARBA" id="ARBA00022705"/>
    </source>
</evidence>
<comment type="subcellular location">
    <subcellularLocation>
        <location evidence="1">Nucleus</location>
    </subcellularLocation>
</comment>
<dbReference type="PANTHER" id="PTHR17598">
    <property type="entry name" value="DNA POLYMERASE DELTA SUBUNIT 3"/>
    <property type="match status" value="1"/>
</dbReference>
<feature type="compositionally biased region" description="Polar residues" evidence="5">
    <location>
        <begin position="125"/>
        <end position="139"/>
    </location>
</feature>
<evidence type="ECO:0000313" key="6">
    <source>
        <dbReference type="EMBL" id="KAJ4435724.1"/>
    </source>
</evidence>